<organism evidence="1 2">
    <name type="scientific">Trichothecium roseum</name>
    <dbReference type="NCBI Taxonomy" id="47278"/>
    <lineage>
        <taxon>Eukaryota</taxon>
        <taxon>Fungi</taxon>
        <taxon>Dikarya</taxon>
        <taxon>Ascomycota</taxon>
        <taxon>Pezizomycotina</taxon>
        <taxon>Sordariomycetes</taxon>
        <taxon>Hypocreomycetidae</taxon>
        <taxon>Hypocreales</taxon>
        <taxon>Hypocreales incertae sedis</taxon>
        <taxon>Trichothecium</taxon>
    </lineage>
</organism>
<evidence type="ECO:0000313" key="2">
    <source>
        <dbReference type="Proteomes" id="UP001163324"/>
    </source>
</evidence>
<accession>A0ACC0V655</accession>
<reference evidence="1" key="1">
    <citation type="submission" date="2022-10" db="EMBL/GenBank/DDBJ databases">
        <title>Complete Genome of Trichothecium roseum strain YXFP-22015, a Plant Pathogen Isolated from Citrus.</title>
        <authorList>
            <person name="Wang Y."/>
            <person name="Zhu L."/>
        </authorList>
    </citation>
    <scope>NUCLEOTIDE SEQUENCE</scope>
    <source>
        <strain evidence="1">YXFP-22015</strain>
    </source>
</reference>
<sequence>MPGQYIITEPSPSTTSYLRSGRGGAGNITRPPTTTTSSTPSSSTTAPASSSRSLRFFSGVGGAGNAHKADERPVLSLDDEVRRLAAQQDAAVGHCGIGGAGNVYRRKASDAGSSSSSSSGSSGGINDDAKSDVSEASSLGRAKMWARGAFRRD</sequence>
<dbReference type="EMBL" id="CM047943">
    <property type="protein sequence ID" value="KAI9900966.1"/>
    <property type="molecule type" value="Genomic_DNA"/>
</dbReference>
<keyword evidence="2" id="KW-1185">Reference proteome</keyword>
<comment type="caution">
    <text evidence="1">The sequence shown here is derived from an EMBL/GenBank/DDBJ whole genome shotgun (WGS) entry which is preliminary data.</text>
</comment>
<proteinExistence type="predicted"/>
<name>A0ACC0V655_9HYPO</name>
<evidence type="ECO:0000313" key="1">
    <source>
        <dbReference type="EMBL" id="KAI9900966.1"/>
    </source>
</evidence>
<dbReference type="Proteomes" id="UP001163324">
    <property type="component" value="Chromosome 4"/>
</dbReference>
<gene>
    <name evidence="1" type="ORF">N3K66_005228</name>
</gene>
<protein>
    <submittedName>
        <fullName evidence="1">Uncharacterized protein</fullName>
    </submittedName>
</protein>